<evidence type="ECO:0000256" key="1">
    <source>
        <dbReference type="SAM" id="Phobius"/>
    </source>
</evidence>
<evidence type="ECO:0008006" key="4">
    <source>
        <dbReference type="Google" id="ProtNLM"/>
    </source>
</evidence>
<gene>
    <name evidence="2" type="ORF">A9Q75_12700</name>
</gene>
<dbReference type="EMBL" id="MAAF01000076">
    <property type="protein sequence ID" value="OUR78868.1"/>
    <property type="molecule type" value="Genomic_DNA"/>
</dbReference>
<keyword evidence="1" id="KW-0472">Membrane</keyword>
<accession>A0A1Y5E820</accession>
<name>A0A1Y5E820_COLPS</name>
<reference evidence="3" key="1">
    <citation type="journal article" date="2017" name="Proc. Natl. Acad. Sci. U.S.A.">
        <title>Simulation of Deepwater Horizon oil plume reveals substrate specialization within a complex community of hydrocarbon degraders.</title>
        <authorList>
            <person name="Hu P."/>
            <person name="Dubinsky E.A."/>
            <person name="Probst A.J."/>
            <person name="Wang J."/>
            <person name="Sieber C.M.K."/>
            <person name="Tom L.M."/>
            <person name="Gardinali P."/>
            <person name="Banfield J.F."/>
            <person name="Atlas R.M."/>
            <person name="Andersen G.L."/>
        </authorList>
    </citation>
    <scope>NUCLEOTIDE SEQUENCE [LARGE SCALE GENOMIC DNA]</scope>
</reference>
<comment type="caution">
    <text evidence="2">The sequence shown here is derived from an EMBL/GenBank/DDBJ whole genome shotgun (WGS) entry which is preliminary data.</text>
</comment>
<dbReference type="AlphaFoldDB" id="A0A1Y5E820"/>
<keyword evidence="1" id="KW-1133">Transmembrane helix</keyword>
<proteinExistence type="predicted"/>
<sequence>MEKAPNYTDKKQRSMIEFIVVVVIVAIMMKLLVDVFFSQQVKITNTAFVGLAQSFTSKVNVVHGQWLMDKQPNTVVLNRLNSNTREFIRVNEMGWVDNEYTSLACHQIWQQVLAMPLQVVKSKIIAIEIKDNSIKNGRLCRYSIANGQYFYYRSDTGKVKQVN</sequence>
<dbReference type="Proteomes" id="UP000243053">
    <property type="component" value="Unassembled WGS sequence"/>
</dbReference>
<organism evidence="2 3">
    <name type="scientific">Colwellia psychrerythraea</name>
    <name type="common">Vibrio psychroerythus</name>
    <dbReference type="NCBI Taxonomy" id="28229"/>
    <lineage>
        <taxon>Bacteria</taxon>
        <taxon>Pseudomonadati</taxon>
        <taxon>Pseudomonadota</taxon>
        <taxon>Gammaproteobacteria</taxon>
        <taxon>Alteromonadales</taxon>
        <taxon>Colwelliaceae</taxon>
        <taxon>Colwellia</taxon>
    </lineage>
</organism>
<evidence type="ECO:0000313" key="2">
    <source>
        <dbReference type="EMBL" id="OUR78868.1"/>
    </source>
</evidence>
<keyword evidence="1" id="KW-0812">Transmembrane</keyword>
<evidence type="ECO:0000313" key="3">
    <source>
        <dbReference type="Proteomes" id="UP000243053"/>
    </source>
</evidence>
<protein>
    <recommendedName>
        <fullName evidence="4">MSHA biogenesis protein MshF</fullName>
    </recommendedName>
</protein>
<feature type="transmembrane region" description="Helical" evidence="1">
    <location>
        <begin position="15"/>
        <end position="33"/>
    </location>
</feature>